<proteinExistence type="predicted"/>
<comment type="caution">
    <text evidence="1">The sequence shown here is derived from an EMBL/GenBank/DDBJ whole genome shotgun (WGS) entry which is preliminary data.</text>
</comment>
<keyword evidence="2" id="KW-1185">Reference proteome</keyword>
<evidence type="ECO:0000313" key="1">
    <source>
        <dbReference type="EMBL" id="MCB2406466.1"/>
    </source>
</evidence>
<dbReference type="EMBL" id="JAJADR010000001">
    <property type="protein sequence ID" value="MCB2406466.1"/>
    <property type="molecule type" value="Genomic_DNA"/>
</dbReference>
<protein>
    <recommendedName>
        <fullName evidence="3">Carboxypeptidase regulatory-like domain-containing protein</fullName>
    </recommendedName>
</protein>
<dbReference type="RefSeq" id="WP_226170372.1">
    <property type="nucleotide sequence ID" value="NZ_JAJADR010000001.1"/>
</dbReference>
<accession>A0ABS8AKX9</accession>
<reference evidence="1" key="1">
    <citation type="submission" date="2021-10" db="EMBL/GenBank/DDBJ databases">
        <authorList>
            <person name="Dean J.D."/>
            <person name="Kim M.K."/>
            <person name="Newey C.N."/>
            <person name="Stoker T.S."/>
            <person name="Thompson D.W."/>
            <person name="Grose J.H."/>
        </authorList>
    </citation>
    <scope>NUCLEOTIDE SEQUENCE</scope>
    <source>
        <strain evidence="1">BT178</strain>
    </source>
</reference>
<evidence type="ECO:0000313" key="2">
    <source>
        <dbReference type="Proteomes" id="UP001165296"/>
    </source>
</evidence>
<gene>
    <name evidence="1" type="ORF">LGH74_00620</name>
</gene>
<organism evidence="1 2">
    <name type="scientific">Hymenobacter lucidus</name>
    <dbReference type="NCBI Taxonomy" id="2880930"/>
    <lineage>
        <taxon>Bacteria</taxon>
        <taxon>Pseudomonadati</taxon>
        <taxon>Bacteroidota</taxon>
        <taxon>Cytophagia</taxon>
        <taxon>Cytophagales</taxon>
        <taxon>Hymenobacteraceae</taxon>
        <taxon>Hymenobacter</taxon>
    </lineage>
</organism>
<evidence type="ECO:0008006" key="3">
    <source>
        <dbReference type="Google" id="ProtNLM"/>
    </source>
</evidence>
<sequence>MKLYPIVARLASAAPFFSRSLALGAVLFGLAGTGQPARAQQASPVSVTSPDAESIRVRIDNVAQLPGRVQVLNLSSGQMLFDESYTAPAYGKRFSFRNLPAGRYALLLKAAGTQYRYVMQVQAGPVGPVLTLRTIRVQGEQLLTAAR</sequence>
<name>A0ABS8AKX9_9BACT</name>
<dbReference type="Proteomes" id="UP001165296">
    <property type="component" value="Unassembled WGS sequence"/>
</dbReference>